<dbReference type="Gene3D" id="1.10.10.10">
    <property type="entry name" value="Winged helix-like DNA-binding domain superfamily/Winged helix DNA-binding domain"/>
    <property type="match status" value="1"/>
</dbReference>
<protein>
    <submittedName>
        <fullName evidence="7">Sigma factor, includes region 4</fullName>
    </submittedName>
</protein>
<reference evidence="7 8" key="1">
    <citation type="journal article" date="2012" name="J. Bacteriol.">
        <title>Draft genome sequence of the nitrophenol-degrading actinomycete Rhodococcus imtechensis RKJ300.</title>
        <authorList>
            <person name="Vikram S."/>
            <person name="Kumar S."/>
            <person name="Subramanian S."/>
            <person name="Raghava G.P."/>
        </authorList>
    </citation>
    <scope>NUCLEOTIDE SEQUENCE [LARGE SCALE GENOMIC DNA]</scope>
    <source>
        <strain evidence="7 8">RKJ300</strain>
    </source>
</reference>
<keyword evidence="2" id="KW-0805">Transcription regulation</keyword>
<evidence type="ECO:0000256" key="5">
    <source>
        <dbReference type="ARBA" id="ARBA00023163"/>
    </source>
</evidence>
<comment type="similarity">
    <text evidence="1">Belongs to the sigma-70 factor family. ECF subfamily.</text>
</comment>
<sequence length="45" mass="4886">MLAEFASLPYADIAEHQGVTVATVKTRIHRARKQLATLLAPAIDP</sequence>
<dbReference type="Pfam" id="PF08281">
    <property type="entry name" value="Sigma70_r4_2"/>
    <property type="match status" value="1"/>
</dbReference>
<accession>I0WVR2</accession>
<keyword evidence="3" id="KW-0731">Sigma factor</keyword>
<organism evidence="7 8">
    <name type="scientific">Rhodococcus opacus RKJ300 = JCM 13270</name>
    <dbReference type="NCBI Taxonomy" id="1165867"/>
    <lineage>
        <taxon>Bacteria</taxon>
        <taxon>Bacillati</taxon>
        <taxon>Actinomycetota</taxon>
        <taxon>Actinomycetes</taxon>
        <taxon>Mycobacteriales</taxon>
        <taxon>Nocardiaceae</taxon>
        <taxon>Rhodococcus</taxon>
    </lineage>
</organism>
<gene>
    <name evidence="7" type="ORF">W59_07999</name>
</gene>
<evidence type="ECO:0000256" key="3">
    <source>
        <dbReference type="ARBA" id="ARBA00023082"/>
    </source>
</evidence>
<evidence type="ECO:0000313" key="8">
    <source>
        <dbReference type="Proteomes" id="UP000006447"/>
    </source>
</evidence>
<dbReference type="Proteomes" id="UP000006447">
    <property type="component" value="Unassembled WGS sequence"/>
</dbReference>
<keyword evidence="5" id="KW-0804">Transcription</keyword>
<evidence type="ECO:0000256" key="1">
    <source>
        <dbReference type="ARBA" id="ARBA00010641"/>
    </source>
</evidence>
<dbReference type="InterPro" id="IPR013324">
    <property type="entry name" value="RNA_pol_sigma_r3/r4-like"/>
</dbReference>
<feature type="domain" description="RNA polymerase sigma factor 70 region 4 type 2" evidence="6">
    <location>
        <begin position="2"/>
        <end position="35"/>
    </location>
</feature>
<evidence type="ECO:0000256" key="2">
    <source>
        <dbReference type="ARBA" id="ARBA00023015"/>
    </source>
</evidence>
<dbReference type="InterPro" id="IPR013249">
    <property type="entry name" value="RNA_pol_sigma70_r4_t2"/>
</dbReference>
<dbReference type="GO" id="GO:0006352">
    <property type="term" value="P:DNA-templated transcription initiation"/>
    <property type="evidence" value="ECO:0007669"/>
    <property type="project" value="InterPro"/>
</dbReference>
<dbReference type="AlphaFoldDB" id="I0WVR2"/>
<dbReference type="SUPFAM" id="SSF88659">
    <property type="entry name" value="Sigma3 and sigma4 domains of RNA polymerase sigma factors"/>
    <property type="match status" value="1"/>
</dbReference>
<evidence type="ECO:0000313" key="7">
    <source>
        <dbReference type="EMBL" id="EID80478.1"/>
    </source>
</evidence>
<name>I0WVR2_RHOOP</name>
<keyword evidence="4" id="KW-0238">DNA-binding</keyword>
<dbReference type="PATRIC" id="fig|1165867.3.peg.1618"/>
<evidence type="ECO:0000256" key="4">
    <source>
        <dbReference type="ARBA" id="ARBA00023125"/>
    </source>
</evidence>
<evidence type="ECO:0000259" key="6">
    <source>
        <dbReference type="Pfam" id="PF08281"/>
    </source>
</evidence>
<dbReference type="GO" id="GO:0016987">
    <property type="term" value="F:sigma factor activity"/>
    <property type="evidence" value="ECO:0007669"/>
    <property type="project" value="UniProtKB-KW"/>
</dbReference>
<dbReference type="InterPro" id="IPR036388">
    <property type="entry name" value="WH-like_DNA-bd_sf"/>
</dbReference>
<proteinExistence type="inferred from homology"/>
<dbReference type="RefSeq" id="WP_007296746.1">
    <property type="nucleotide sequence ID" value="NZ_AJJH01000036.1"/>
</dbReference>
<comment type="caution">
    <text evidence="7">The sequence shown here is derived from an EMBL/GenBank/DDBJ whole genome shotgun (WGS) entry which is preliminary data.</text>
</comment>
<dbReference type="EMBL" id="AJJH01000036">
    <property type="protein sequence ID" value="EID80478.1"/>
    <property type="molecule type" value="Genomic_DNA"/>
</dbReference>
<dbReference type="GO" id="GO:0003677">
    <property type="term" value="F:DNA binding"/>
    <property type="evidence" value="ECO:0007669"/>
    <property type="project" value="UniProtKB-KW"/>
</dbReference>